<dbReference type="FunFam" id="3.30.420.10:FF:000063">
    <property type="entry name" value="Retrovirus-related Pol polyprotein from transposon 297-like Protein"/>
    <property type="match status" value="1"/>
</dbReference>
<feature type="region of interest" description="Disordered" evidence="1">
    <location>
        <begin position="315"/>
        <end position="354"/>
    </location>
</feature>
<dbReference type="OrthoDB" id="6160174at2759"/>
<dbReference type="InterPro" id="IPR001584">
    <property type="entry name" value="Integrase_cat-core"/>
</dbReference>
<evidence type="ECO:0000256" key="1">
    <source>
        <dbReference type="SAM" id="MobiDB-lite"/>
    </source>
</evidence>
<reference evidence="4" key="1">
    <citation type="submission" date="2025-08" db="UniProtKB">
        <authorList>
            <consortium name="RefSeq"/>
        </authorList>
    </citation>
    <scope>IDENTIFICATION</scope>
    <source>
        <tissue evidence="4">Whole sample</tissue>
    </source>
</reference>
<name>A0A8B8BW30_CRAVI</name>
<dbReference type="Proteomes" id="UP000694844">
    <property type="component" value="Chromosome 9"/>
</dbReference>
<dbReference type="PANTHER" id="PTHR37984:SF8">
    <property type="entry name" value="CCHC-TYPE DOMAIN-CONTAINING PROTEIN"/>
    <property type="match status" value="1"/>
</dbReference>
<dbReference type="SUPFAM" id="SSF53098">
    <property type="entry name" value="Ribonuclease H-like"/>
    <property type="match status" value="1"/>
</dbReference>
<dbReference type="Gene3D" id="1.10.340.70">
    <property type="match status" value="1"/>
</dbReference>
<feature type="region of interest" description="Disordered" evidence="1">
    <location>
        <begin position="290"/>
        <end position="309"/>
    </location>
</feature>
<dbReference type="InterPro" id="IPR012337">
    <property type="entry name" value="RNaseH-like_sf"/>
</dbReference>
<dbReference type="InterPro" id="IPR036397">
    <property type="entry name" value="RNaseH_sf"/>
</dbReference>
<dbReference type="Pfam" id="PF00665">
    <property type="entry name" value="rve"/>
    <property type="match status" value="1"/>
</dbReference>
<dbReference type="Gene3D" id="3.30.420.10">
    <property type="entry name" value="Ribonuclease H-like superfamily/Ribonuclease H"/>
    <property type="match status" value="1"/>
</dbReference>
<feature type="domain" description="Integrase catalytic" evidence="2">
    <location>
        <begin position="63"/>
        <end position="233"/>
    </location>
</feature>
<sequence length="354" mass="40481">MRNKMKIRLHKAHFGYDSMLRRARGTIFWPGMNADIKQLADCCSICQERKPMNQKAPLMQHAEGSTPWQKIGLDLSELNGKHYLIAVDYFSNFIEIDLLTSMTSSRVIALLKKQFARFGVPNVIMSDVGPQFVSQEFQDFAKKWGITHVTSSPMHQQANGKAESAVKVMKTLLEKCEVEKTDPYEAILEQRNTPRQDTCVSPAEVMFNRKVRGMLPQLQQKLEKPETLEIHLEGRNWKLGEISGILGPRTYVVKDQNGTSYSRNRIHLRPTKVNFQSRDRSPIRSVIEDYSGSPQKTLVTDPEPMNKSNTIVRASEPETLSMELTELKPTEPLSEGRPSRDRRKPAYLKDYVTN</sequence>
<dbReference type="InterPro" id="IPR041588">
    <property type="entry name" value="Integrase_H2C2"/>
</dbReference>
<dbReference type="RefSeq" id="XP_022307577.1">
    <property type="nucleotide sequence ID" value="XM_022451869.1"/>
</dbReference>
<dbReference type="Pfam" id="PF17921">
    <property type="entry name" value="Integrase_H2C2"/>
    <property type="match status" value="1"/>
</dbReference>
<dbReference type="KEGG" id="cvn:111113575"/>
<dbReference type="GO" id="GO:0015074">
    <property type="term" value="P:DNA integration"/>
    <property type="evidence" value="ECO:0007669"/>
    <property type="project" value="InterPro"/>
</dbReference>
<evidence type="ECO:0000313" key="4">
    <source>
        <dbReference type="RefSeq" id="XP_022307577.1"/>
    </source>
</evidence>
<evidence type="ECO:0000313" key="3">
    <source>
        <dbReference type="Proteomes" id="UP000694844"/>
    </source>
</evidence>
<evidence type="ECO:0000259" key="2">
    <source>
        <dbReference type="PROSITE" id="PS50994"/>
    </source>
</evidence>
<dbReference type="AlphaFoldDB" id="A0A8B8BW30"/>
<proteinExistence type="predicted"/>
<dbReference type="PANTHER" id="PTHR37984">
    <property type="entry name" value="PROTEIN CBG26694"/>
    <property type="match status" value="1"/>
</dbReference>
<keyword evidence="3" id="KW-1185">Reference proteome</keyword>
<gene>
    <name evidence="4" type="primary">LOC111113575</name>
</gene>
<organism evidence="3 4">
    <name type="scientific">Crassostrea virginica</name>
    <name type="common">Eastern oyster</name>
    <dbReference type="NCBI Taxonomy" id="6565"/>
    <lineage>
        <taxon>Eukaryota</taxon>
        <taxon>Metazoa</taxon>
        <taxon>Spiralia</taxon>
        <taxon>Lophotrochozoa</taxon>
        <taxon>Mollusca</taxon>
        <taxon>Bivalvia</taxon>
        <taxon>Autobranchia</taxon>
        <taxon>Pteriomorphia</taxon>
        <taxon>Ostreida</taxon>
        <taxon>Ostreoidea</taxon>
        <taxon>Ostreidae</taxon>
        <taxon>Crassostrea</taxon>
    </lineage>
</organism>
<dbReference type="InterPro" id="IPR050951">
    <property type="entry name" value="Retrovirus_Pol_polyprotein"/>
</dbReference>
<protein>
    <submittedName>
        <fullName evidence="4">Uncharacterized protein K02A2.6-like</fullName>
    </submittedName>
</protein>
<dbReference type="PROSITE" id="PS50994">
    <property type="entry name" value="INTEGRASE"/>
    <property type="match status" value="1"/>
</dbReference>
<dbReference type="GO" id="GO:0003676">
    <property type="term" value="F:nucleic acid binding"/>
    <property type="evidence" value="ECO:0007669"/>
    <property type="project" value="InterPro"/>
</dbReference>
<dbReference type="GeneID" id="111113575"/>
<accession>A0A8B8BW30</accession>